<name>A0A0V1FS49_TRIPS</name>
<sequence length="127" mass="14292">MLTTLVFLFESVRRGRIMTFSSVYSIDNSLLYCYTFITQSISTVRIEQRNNVCQGCRLSMLFQYACVFILLNEMKKTPSFVSNERKGFFIFISALLGETCFASCGSLGSIGPAIFLLTAFHDGRAFA</sequence>
<gene>
    <name evidence="1" type="ORF">T4D_2499</name>
</gene>
<accession>A0A0V1FS49</accession>
<keyword evidence="2" id="KW-1185">Reference proteome</keyword>
<dbReference type="Proteomes" id="UP000054995">
    <property type="component" value="Unassembled WGS sequence"/>
</dbReference>
<evidence type="ECO:0000313" key="2">
    <source>
        <dbReference type="Proteomes" id="UP000054995"/>
    </source>
</evidence>
<protein>
    <submittedName>
        <fullName evidence="1">Uncharacterized protein</fullName>
    </submittedName>
</protein>
<organism evidence="1 2">
    <name type="scientific">Trichinella pseudospiralis</name>
    <name type="common">Parasitic roundworm</name>
    <dbReference type="NCBI Taxonomy" id="6337"/>
    <lineage>
        <taxon>Eukaryota</taxon>
        <taxon>Metazoa</taxon>
        <taxon>Ecdysozoa</taxon>
        <taxon>Nematoda</taxon>
        <taxon>Enoplea</taxon>
        <taxon>Dorylaimia</taxon>
        <taxon>Trichinellida</taxon>
        <taxon>Trichinellidae</taxon>
        <taxon>Trichinella</taxon>
    </lineage>
</organism>
<reference evidence="1 2" key="1">
    <citation type="submission" date="2015-01" db="EMBL/GenBank/DDBJ databases">
        <title>Evolution of Trichinella species and genotypes.</title>
        <authorList>
            <person name="Korhonen P.K."/>
            <person name="Edoardo P."/>
            <person name="Giuseppe L.R."/>
            <person name="Gasser R.B."/>
        </authorList>
    </citation>
    <scope>NUCLEOTIDE SEQUENCE [LARGE SCALE GENOMIC DNA]</scope>
    <source>
        <strain evidence="1">ISS470</strain>
    </source>
</reference>
<proteinExistence type="predicted"/>
<evidence type="ECO:0000313" key="1">
    <source>
        <dbReference type="EMBL" id="KRY88856.1"/>
    </source>
</evidence>
<comment type="caution">
    <text evidence="1">The sequence shown here is derived from an EMBL/GenBank/DDBJ whole genome shotgun (WGS) entry which is preliminary data.</text>
</comment>
<dbReference type="EMBL" id="JYDT01000037">
    <property type="protein sequence ID" value="KRY88856.1"/>
    <property type="molecule type" value="Genomic_DNA"/>
</dbReference>
<dbReference type="AlphaFoldDB" id="A0A0V1FS49"/>